<organism evidence="5 6">
    <name type="scientific">Morella rubra</name>
    <name type="common">Chinese bayberry</name>
    <dbReference type="NCBI Taxonomy" id="262757"/>
    <lineage>
        <taxon>Eukaryota</taxon>
        <taxon>Viridiplantae</taxon>
        <taxon>Streptophyta</taxon>
        <taxon>Embryophyta</taxon>
        <taxon>Tracheophyta</taxon>
        <taxon>Spermatophyta</taxon>
        <taxon>Magnoliopsida</taxon>
        <taxon>eudicotyledons</taxon>
        <taxon>Gunneridae</taxon>
        <taxon>Pentapetalae</taxon>
        <taxon>rosids</taxon>
        <taxon>fabids</taxon>
        <taxon>Fagales</taxon>
        <taxon>Myricaceae</taxon>
        <taxon>Morella</taxon>
    </lineage>
</organism>
<dbReference type="Gene3D" id="3.40.50.300">
    <property type="entry name" value="P-loop containing nucleotide triphosphate hydrolases"/>
    <property type="match status" value="1"/>
</dbReference>
<dbReference type="GO" id="GO:0008146">
    <property type="term" value="F:sulfotransferase activity"/>
    <property type="evidence" value="ECO:0007669"/>
    <property type="project" value="InterPro"/>
</dbReference>
<keyword evidence="6" id="KW-1185">Reference proteome</keyword>
<comment type="similarity">
    <text evidence="1 3">Belongs to the sulfotransferase 1 family.</text>
</comment>
<accession>A0A6A1WJQ2</accession>
<protein>
    <recommendedName>
        <fullName evidence="3">Sulfotransferase</fullName>
        <ecNumber evidence="3">2.8.2.-</ecNumber>
    </recommendedName>
</protein>
<dbReference type="SUPFAM" id="SSF52540">
    <property type="entry name" value="P-loop containing nucleoside triphosphate hydrolases"/>
    <property type="match status" value="1"/>
</dbReference>
<evidence type="ECO:0000256" key="3">
    <source>
        <dbReference type="RuleBase" id="RU361155"/>
    </source>
</evidence>
<dbReference type="Pfam" id="PF00685">
    <property type="entry name" value="Sulfotransfer_1"/>
    <property type="match status" value="1"/>
</dbReference>
<dbReference type="Proteomes" id="UP000516437">
    <property type="component" value="Chromosome 1"/>
</dbReference>
<proteinExistence type="inferred from homology"/>
<keyword evidence="2 3" id="KW-0808">Transferase</keyword>
<evidence type="ECO:0000259" key="4">
    <source>
        <dbReference type="Pfam" id="PF00685"/>
    </source>
</evidence>
<dbReference type="EC" id="2.8.2.-" evidence="3"/>
<evidence type="ECO:0000313" key="5">
    <source>
        <dbReference type="EMBL" id="KAB1225441.1"/>
    </source>
</evidence>
<feature type="domain" description="Sulfotransferase" evidence="4">
    <location>
        <begin position="52"/>
        <end position="311"/>
    </location>
</feature>
<name>A0A6A1WJQ2_9ROSI</name>
<dbReference type="OrthoDB" id="205623at2759"/>
<dbReference type="PANTHER" id="PTHR11783">
    <property type="entry name" value="SULFOTRANSFERASE SULT"/>
    <property type="match status" value="1"/>
</dbReference>
<reference evidence="5 6" key="1">
    <citation type="journal article" date="2019" name="Plant Biotechnol. J.">
        <title>The red bayberry genome and genetic basis of sex determination.</title>
        <authorList>
            <person name="Jia H.M."/>
            <person name="Jia H.J."/>
            <person name="Cai Q.L."/>
            <person name="Wang Y."/>
            <person name="Zhao H.B."/>
            <person name="Yang W.F."/>
            <person name="Wang G.Y."/>
            <person name="Li Y.H."/>
            <person name="Zhan D.L."/>
            <person name="Shen Y.T."/>
            <person name="Niu Q.F."/>
            <person name="Chang L."/>
            <person name="Qiu J."/>
            <person name="Zhao L."/>
            <person name="Xie H.B."/>
            <person name="Fu W.Y."/>
            <person name="Jin J."/>
            <person name="Li X.W."/>
            <person name="Jiao Y."/>
            <person name="Zhou C.C."/>
            <person name="Tu T."/>
            <person name="Chai C.Y."/>
            <person name="Gao J.L."/>
            <person name="Fan L.J."/>
            <person name="van de Weg E."/>
            <person name="Wang J.Y."/>
            <person name="Gao Z.S."/>
        </authorList>
    </citation>
    <scope>NUCLEOTIDE SEQUENCE [LARGE SCALE GENOMIC DNA]</scope>
    <source>
        <tissue evidence="5">Leaves</tissue>
    </source>
</reference>
<evidence type="ECO:0000313" key="6">
    <source>
        <dbReference type="Proteomes" id="UP000516437"/>
    </source>
</evidence>
<comment type="caution">
    <text evidence="5">The sequence shown here is derived from an EMBL/GenBank/DDBJ whole genome shotgun (WGS) entry which is preliminary data.</text>
</comment>
<dbReference type="InterPro" id="IPR027417">
    <property type="entry name" value="P-loop_NTPase"/>
</dbReference>
<dbReference type="EMBL" id="RXIC02000019">
    <property type="protein sequence ID" value="KAB1225441.1"/>
    <property type="molecule type" value="Genomic_DNA"/>
</dbReference>
<dbReference type="InterPro" id="IPR000863">
    <property type="entry name" value="Sulfotransferase_dom"/>
</dbReference>
<dbReference type="AlphaFoldDB" id="A0A6A1WJQ2"/>
<sequence length="381" mass="43583">MDPDGSTKIVLDQLPKGSFFENLDLVQRDGFWYRPRHLEAAIACYSWFDARDDDVILASSMKTGSNWLKALCFSIMQRHCGGDVGAKNEDLLARHHPSFHVRTLEVRVYTENPPPDLSGMQSPRLFHTHLPYSALPESIKKSKCKMVYITRNPKDTFVSMWHFFNTRRTPEQGSYPLEDAFESFCNGVFHFGPFFDHVLQYWNQSLKMPHKILFLKYEDLRRNPKDQVKRLASFLGKPFADEEEVEELIRNCSLERLKNLEVNKKGVDPWIDMPYSAYFRKGVVGDWENVLTPEMSQRLDQITSMKLEGSGLDLVQDATTCKKLKGSGLDLEHDATTCVKLERSGLDLVHDAVTIMNLEGSGSDLVHNEITCMKLEGRGPA</sequence>
<gene>
    <name evidence="5" type="ORF">CJ030_MR1G019323</name>
</gene>
<evidence type="ECO:0000256" key="2">
    <source>
        <dbReference type="ARBA" id="ARBA00022679"/>
    </source>
</evidence>
<evidence type="ECO:0000256" key="1">
    <source>
        <dbReference type="ARBA" id="ARBA00005771"/>
    </source>
</evidence>